<evidence type="ECO:0008006" key="7">
    <source>
        <dbReference type="Google" id="ProtNLM"/>
    </source>
</evidence>
<dbReference type="Gene3D" id="1.10.640.10">
    <property type="entry name" value="Haem peroxidase domain superfamily, animal type"/>
    <property type="match status" value="1"/>
</dbReference>
<sequence>MSIFKFAQQNPTKITHRPKLGEELLQSAGYTHLLQIGSANDLPSLSKSPIWRKVSEFNLSIGTISNYLSPKANRTATTEQEIDPINLNDPTHLSYFGLQQLLSGRIPQNLEALKNTLTSLTKPLDDRKLLLEDIVGLLATSARQPLHGPRPSVNVLQGQFINLLWNDLPHPPPTDLSPQHRYRSADGSNNNLMGFPQLGAAGQAYSRSVKPLHQIPPDIAEPEELFDAILRRDYDRDGFKEHPAGLSSLMFAFANLIIHDLFWSNNRSSDNPQFQNNSQKDHINSSKSSSWQNLTSSYVSLDTLYGVNSTQQATVRDNLAENLGRGLLYNDTFASARLLLMPPASSALLILFSRNHNRIARKVLQLNERNQWQPDLSKLTQDERQQQDDEIFGTARLVNCAHFAGIVLSDYILAILNTIQADSDWILDPRMTIKNLLGSTPQAVGNSVSVEFNILC</sequence>
<dbReference type="GO" id="GO:0051213">
    <property type="term" value="F:dioxygenase activity"/>
    <property type="evidence" value="ECO:0007669"/>
    <property type="project" value="UniProtKB-KW"/>
</dbReference>
<evidence type="ECO:0000256" key="4">
    <source>
        <dbReference type="ARBA" id="ARBA00023004"/>
    </source>
</evidence>
<dbReference type="InterPro" id="IPR050783">
    <property type="entry name" value="Oxylipin_biosynth_metab"/>
</dbReference>
<proteinExistence type="predicted"/>
<dbReference type="SUPFAM" id="SSF48113">
    <property type="entry name" value="Heme-dependent peroxidases"/>
    <property type="match status" value="1"/>
</dbReference>
<dbReference type="GO" id="GO:0006979">
    <property type="term" value="P:response to oxidative stress"/>
    <property type="evidence" value="ECO:0007669"/>
    <property type="project" value="InterPro"/>
</dbReference>
<keyword evidence="1" id="KW-0479">Metal-binding</keyword>
<protein>
    <recommendedName>
        <fullName evidence="7">Heme peroxidase</fullName>
    </recommendedName>
</protein>
<keyword evidence="2" id="KW-0223">Dioxygenase</keyword>
<comment type="caution">
    <text evidence="5">The sequence shown here is derived from an EMBL/GenBank/DDBJ whole genome shotgun (WGS) entry which is preliminary data.</text>
</comment>
<name>A0A9Q3PHC1_9BASI</name>
<gene>
    <name evidence="5" type="ORF">O181_100975</name>
</gene>
<dbReference type="GO" id="GO:0004601">
    <property type="term" value="F:peroxidase activity"/>
    <property type="evidence" value="ECO:0007669"/>
    <property type="project" value="InterPro"/>
</dbReference>
<dbReference type="EMBL" id="AVOT02070769">
    <property type="protein sequence ID" value="MBW0561260.1"/>
    <property type="molecule type" value="Genomic_DNA"/>
</dbReference>
<dbReference type="InterPro" id="IPR019791">
    <property type="entry name" value="Haem_peroxidase_animal"/>
</dbReference>
<keyword evidence="4" id="KW-0408">Iron</keyword>
<dbReference type="PANTHER" id="PTHR11903:SF37">
    <property type="entry name" value="PSI-PRODUCING OXYGENASE A"/>
    <property type="match status" value="1"/>
</dbReference>
<dbReference type="PROSITE" id="PS50292">
    <property type="entry name" value="PEROXIDASE_3"/>
    <property type="match status" value="1"/>
</dbReference>
<reference evidence="5" key="1">
    <citation type="submission" date="2021-03" db="EMBL/GenBank/DDBJ databases">
        <title>Draft genome sequence of rust myrtle Austropuccinia psidii MF-1, a brazilian biotype.</title>
        <authorList>
            <person name="Quecine M.C."/>
            <person name="Pachon D.M.R."/>
            <person name="Bonatelli M.L."/>
            <person name="Correr F.H."/>
            <person name="Franceschini L.M."/>
            <person name="Leite T.F."/>
            <person name="Margarido G.R.A."/>
            <person name="Almeida C.A."/>
            <person name="Ferrarezi J.A."/>
            <person name="Labate C.A."/>
        </authorList>
    </citation>
    <scope>NUCLEOTIDE SEQUENCE</scope>
    <source>
        <strain evidence="5">MF-1</strain>
    </source>
</reference>
<dbReference type="Pfam" id="PF03098">
    <property type="entry name" value="An_peroxidase"/>
    <property type="match status" value="1"/>
</dbReference>
<evidence type="ECO:0000313" key="6">
    <source>
        <dbReference type="Proteomes" id="UP000765509"/>
    </source>
</evidence>
<accession>A0A9Q3PHC1</accession>
<dbReference type="InterPro" id="IPR037120">
    <property type="entry name" value="Haem_peroxidase_sf_animal"/>
</dbReference>
<keyword evidence="3" id="KW-0560">Oxidoreductase</keyword>
<dbReference type="Proteomes" id="UP000765509">
    <property type="component" value="Unassembled WGS sequence"/>
</dbReference>
<dbReference type="InterPro" id="IPR010255">
    <property type="entry name" value="Haem_peroxidase_sf"/>
</dbReference>
<evidence type="ECO:0000313" key="5">
    <source>
        <dbReference type="EMBL" id="MBW0561260.1"/>
    </source>
</evidence>
<evidence type="ECO:0000256" key="2">
    <source>
        <dbReference type="ARBA" id="ARBA00022964"/>
    </source>
</evidence>
<dbReference type="GO" id="GO:0046872">
    <property type="term" value="F:metal ion binding"/>
    <property type="evidence" value="ECO:0007669"/>
    <property type="project" value="UniProtKB-KW"/>
</dbReference>
<dbReference type="PANTHER" id="PTHR11903">
    <property type="entry name" value="PROSTAGLANDIN G/H SYNTHASE"/>
    <property type="match status" value="1"/>
</dbReference>
<dbReference type="GO" id="GO:0020037">
    <property type="term" value="F:heme binding"/>
    <property type="evidence" value="ECO:0007669"/>
    <property type="project" value="InterPro"/>
</dbReference>
<dbReference type="OrthoDB" id="823504at2759"/>
<evidence type="ECO:0000256" key="1">
    <source>
        <dbReference type="ARBA" id="ARBA00022723"/>
    </source>
</evidence>
<evidence type="ECO:0000256" key="3">
    <source>
        <dbReference type="ARBA" id="ARBA00023002"/>
    </source>
</evidence>
<organism evidence="5 6">
    <name type="scientific">Austropuccinia psidii MF-1</name>
    <dbReference type="NCBI Taxonomy" id="1389203"/>
    <lineage>
        <taxon>Eukaryota</taxon>
        <taxon>Fungi</taxon>
        <taxon>Dikarya</taxon>
        <taxon>Basidiomycota</taxon>
        <taxon>Pucciniomycotina</taxon>
        <taxon>Pucciniomycetes</taxon>
        <taxon>Pucciniales</taxon>
        <taxon>Sphaerophragmiaceae</taxon>
        <taxon>Austropuccinia</taxon>
    </lineage>
</organism>
<keyword evidence="6" id="KW-1185">Reference proteome</keyword>
<dbReference type="GO" id="GO:0006631">
    <property type="term" value="P:fatty acid metabolic process"/>
    <property type="evidence" value="ECO:0007669"/>
    <property type="project" value="UniProtKB-ARBA"/>
</dbReference>
<dbReference type="AlphaFoldDB" id="A0A9Q3PHC1"/>